<protein>
    <submittedName>
        <fullName evidence="1">Uncharacterized protein</fullName>
    </submittedName>
</protein>
<dbReference type="AlphaFoldDB" id="X0W8Q3"/>
<accession>X0W8Q3</accession>
<dbReference type="EMBL" id="BARS01023219">
    <property type="protein sequence ID" value="GAG09016.1"/>
    <property type="molecule type" value="Genomic_DNA"/>
</dbReference>
<organism evidence="1">
    <name type="scientific">marine sediment metagenome</name>
    <dbReference type="NCBI Taxonomy" id="412755"/>
    <lineage>
        <taxon>unclassified sequences</taxon>
        <taxon>metagenomes</taxon>
        <taxon>ecological metagenomes</taxon>
    </lineage>
</organism>
<evidence type="ECO:0000313" key="1">
    <source>
        <dbReference type="EMBL" id="GAG09016.1"/>
    </source>
</evidence>
<sequence>FARLDYTDDGYTAVGGMGVAGMFEIILPDVAAGGEYHVLALELAEAGAGYLSSSALGSPTSFIKFECYGDVHDELDDHAYLFYLNGFTAAADHMLSLTSQTLRVDIEESARYLVLSQMQDGLGLGVDGTPMVLAATANHAIDVWATTPATGGTVWAAAIDLAVSANGANVGGLTTTLDIDGNHGGFAIGHFVNLSYSDTHDAVGGVAIAGCFEIVLPAKLAGGEYHVLALELAEAGAGYLSSSALGSPTSFIKFETYGDAHDELDDHAYL</sequence>
<comment type="caution">
    <text evidence="1">The sequence shown here is derived from an EMBL/GenBank/DDBJ whole genome shotgun (WGS) entry which is preliminary data.</text>
</comment>
<reference evidence="1" key="1">
    <citation type="journal article" date="2014" name="Front. Microbiol.">
        <title>High frequency of phylogenetically diverse reductive dehalogenase-homologous genes in deep subseafloor sedimentary metagenomes.</title>
        <authorList>
            <person name="Kawai M."/>
            <person name="Futagami T."/>
            <person name="Toyoda A."/>
            <person name="Takaki Y."/>
            <person name="Nishi S."/>
            <person name="Hori S."/>
            <person name="Arai W."/>
            <person name="Tsubouchi T."/>
            <person name="Morono Y."/>
            <person name="Uchiyama I."/>
            <person name="Ito T."/>
            <person name="Fujiyama A."/>
            <person name="Inagaki F."/>
            <person name="Takami H."/>
        </authorList>
    </citation>
    <scope>NUCLEOTIDE SEQUENCE</scope>
    <source>
        <strain evidence="1">Expedition CK06-06</strain>
    </source>
</reference>
<proteinExistence type="predicted"/>
<gene>
    <name evidence="1" type="ORF">S01H1_36998</name>
</gene>
<name>X0W8Q3_9ZZZZ</name>
<feature type="non-terminal residue" evidence="1">
    <location>
        <position position="270"/>
    </location>
</feature>
<feature type="non-terminal residue" evidence="1">
    <location>
        <position position="1"/>
    </location>
</feature>